<dbReference type="HAMAP" id="MF_02087">
    <property type="entry name" value="PLP_homeostasis"/>
    <property type="match status" value="1"/>
</dbReference>
<feature type="domain" description="Alanine racemase N-terminal" evidence="5">
    <location>
        <begin position="4"/>
        <end position="221"/>
    </location>
</feature>
<dbReference type="Gene3D" id="3.20.20.10">
    <property type="entry name" value="Alanine racemase"/>
    <property type="match status" value="1"/>
</dbReference>
<dbReference type="KEGG" id="fpf:DCC35_06425"/>
<dbReference type="AlphaFoldDB" id="A0A4D7JDN7"/>
<dbReference type="CDD" id="cd00635">
    <property type="entry name" value="PLPDE_III_YBL036c_like"/>
    <property type="match status" value="1"/>
</dbReference>
<dbReference type="SUPFAM" id="SSF51419">
    <property type="entry name" value="PLP-binding barrel"/>
    <property type="match status" value="1"/>
</dbReference>
<dbReference type="Proteomes" id="UP000298616">
    <property type="component" value="Chromosome"/>
</dbReference>
<accession>A0A4D7JDN7</accession>
<dbReference type="Pfam" id="PF01168">
    <property type="entry name" value="Ala_racemase_N"/>
    <property type="match status" value="1"/>
</dbReference>
<evidence type="ECO:0000259" key="5">
    <source>
        <dbReference type="Pfam" id="PF01168"/>
    </source>
</evidence>
<feature type="modified residue" description="N6-(pyridoxal phosphate)lysine" evidence="2 3">
    <location>
        <position position="26"/>
    </location>
</feature>
<dbReference type="OrthoDB" id="9804072at2"/>
<dbReference type="PIRSF" id="PIRSF004848">
    <property type="entry name" value="YBL036c_PLPDEIII"/>
    <property type="match status" value="1"/>
</dbReference>
<organism evidence="6 7">
    <name type="scientific">Mangrovivirga cuniculi</name>
    <dbReference type="NCBI Taxonomy" id="2715131"/>
    <lineage>
        <taxon>Bacteria</taxon>
        <taxon>Pseudomonadati</taxon>
        <taxon>Bacteroidota</taxon>
        <taxon>Cytophagia</taxon>
        <taxon>Cytophagales</taxon>
        <taxon>Mangrovivirgaceae</taxon>
        <taxon>Mangrovivirga</taxon>
    </lineage>
</organism>
<dbReference type="EMBL" id="CP028923">
    <property type="protein sequence ID" value="QCK14399.1"/>
    <property type="molecule type" value="Genomic_DNA"/>
</dbReference>
<proteinExistence type="inferred from homology"/>
<evidence type="ECO:0000313" key="7">
    <source>
        <dbReference type="Proteomes" id="UP000298616"/>
    </source>
</evidence>
<dbReference type="FunFam" id="3.20.20.10:FF:000018">
    <property type="entry name" value="Pyridoxal phosphate homeostasis protein"/>
    <property type="match status" value="1"/>
</dbReference>
<comment type="cofactor">
    <cofactor evidence="3">
        <name>pyridoxal 5'-phosphate</name>
        <dbReference type="ChEBI" id="CHEBI:597326"/>
    </cofactor>
</comment>
<keyword evidence="7" id="KW-1185">Reference proteome</keyword>
<dbReference type="GO" id="GO:0030170">
    <property type="term" value="F:pyridoxal phosphate binding"/>
    <property type="evidence" value="ECO:0007669"/>
    <property type="project" value="UniProtKB-UniRule"/>
</dbReference>
<dbReference type="InterPro" id="IPR029066">
    <property type="entry name" value="PLP-binding_barrel"/>
</dbReference>
<sequence length="223" mass="25720">MAVLLDNYKKIQEEIGEDVVLVAVSKTKPKEDIQSFYDDGHRVFGENKAQELKEKHEELPKDIKWHMIGHLQRNKVKYIAPFVDLIHSVDSKRLAKEINKQGRKNERTINCLLQVHIAEEESKFGFDEDEILEIIKSGEFDEYNNIKIVGLMGMATFTEDTDQIRKEFKSLKGIFDRISSLESDANIEMKYLSMGMSNDFNIAIEEGSNMIRVGSKIFGERNT</sequence>
<gene>
    <name evidence="6" type="ORF">DCC35_06425</name>
</gene>
<comment type="function">
    <text evidence="2">Pyridoxal 5'-phosphate (PLP)-binding protein, which is involved in PLP homeostasis.</text>
</comment>
<evidence type="ECO:0000256" key="3">
    <source>
        <dbReference type="PIRSR" id="PIRSR004848-1"/>
    </source>
</evidence>
<reference evidence="6 7" key="1">
    <citation type="submission" date="2018-04" db="EMBL/GenBank/DDBJ databases">
        <title>Complete genome uncultured novel isolate.</title>
        <authorList>
            <person name="Merlino G."/>
        </authorList>
    </citation>
    <scope>NUCLEOTIDE SEQUENCE [LARGE SCALE GENOMIC DNA]</scope>
    <source>
        <strain evidence="7">R1DC9</strain>
    </source>
</reference>
<evidence type="ECO:0000256" key="1">
    <source>
        <dbReference type="ARBA" id="ARBA00022898"/>
    </source>
</evidence>
<name>A0A4D7JDN7_9BACT</name>
<comment type="similarity">
    <text evidence="2 4">Belongs to the pyridoxal phosphate-binding protein YggS/PROSC family.</text>
</comment>
<evidence type="ECO:0000256" key="4">
    <source>
        <dbReference type="RuleBase" id="RU004514"/>
    </source>
</evidence>
<dbReference type="PANTHER" id="PTHR10146:SF14">
    <property type="entry name" value="PYRIDOXAL PHOSPHATE HOMEOSTASIS PROTEIN"/>
    <property type="match status" value="1"/>
</dbReference>
<dbReference type="RefSeq" id="WP_137089989.1">
    <property type="nucleotide sequence ID" value="NZ_CP028923.1"/>
</dbReference>
<dbReference type="NCBIfam" id="TIGR00044">
    <property type="entry name" value="YggS family pyridoxal phosphate-dependent enzyme"/>
    <property type="match status" value="1"/>
</dbReference>
<evidence type="ECO:0000256" key="2">
    <source>
        <dbReference type="HAMAP-Rule" id="MF_02087"/>
    </source>
</evidence>
<dbReference type="InterPro" id="IPR001608">
    <property type="entry name" value="Ala_racemase_N"/>
</dbReference>
<evidence type="ECO:0000313" key="6">
    <source>
        <dbReference type="EMBL" id="QCK14399.1"/>
    </source>
</evidence>
<protein>
    <recommendedName>
        <fullName evidence="2">Pyridoxal phosphate homeostasis protein</fullName>
        <shortName evidence="2">PLP homeostasis protein</shortName>
    </recommendedName>
</protein>
<dbReference type="PROSITE" id="PS01211">
    <property type="entry name" value="UPF0001"/>
    <property type="match status" value="1"/>
</dbReference>
<dbReference type="InterPro" id="IPR011078">
    <property type="entry name" value="PyrdxlP_homeostasis"/>
</dbReference>
<dbReference type="PANTHER" id="PTHR10146">
    <property type="entry name" value="PROLINE SYNTHETASE CO-TRANSCRIBED BACTERIAL HOMOLOG PROTEIN"/>
    <property type="match status" value="1"/>
</dbReference>
<keyword evidence="1 2" id="KW-0663">Pyridoxal phosphate</keyword>